<evidence type="ECO:0000256" key="2">
    <source>
        <dbReference type="ARBA" id="ARBA00023216"/>
    </source>
</evidence>
<feature type="compositionally biased region" description="Low complexity" evidence="3">
    <location>
        <begin position="232"/>
        <end position="252"/>
    </location>
</feature>
<feature type="compositionally biased region" description="Basic residues" evidence="3">
    <location>
        <begin position="220"/>
        <end position="231"/>
    </location>
</feature>
<dbReference type="GO" id="GO:0005544">
    <property type="term" value="F:calcium-dependent phospholipid binding"/>
    <property type="evidence" value="ECO:0007669"/>
    <property type="project" value="InterPro"/>
</dbReference>
<dbReference type="GO" id="GO:0005886">
    <property type="term" value="C:plasma membrane"/>
    <property type="evidence" value="ECO:0007669"/>
    <property type="project" value="TreeGrafter"/>
</dbReference>
<feature type="region of interest" description="Disordered" evidence="3">
    <location>
        <begin position="180"/>
        <end position="252"/>
    </location>
</feature>
<dbReference type="PANTHER" id="PTHR10502">
    <property type="entry name" value="ANNEXIN"/>
    <property type="match status" value="1"/>
</dbReference>
<feature type="compositionally biased region" description="Polar residues" evidence="3">
    <location>
        <begin position="59"/>
        <end position="68"/>
    </location>
</feature>
<dbReference type="InterPro" id="IPR037104">
    <property type="entry name" value="Annexin_sf"/>
</dbReference>
<dbReference type="GO" id="GO:0005509">
    <property type="term" value="F:calcium ion binding"/>
    <property type="evidence" value="ECO:0007669"/>
    <property type="project" value="InterPro"/>
</dbReference>
<dbReference type="GO" id="GO:0005634">
    <property type="term" value="C:nucleus"/>
    <property type="evidence" value="ECO:0007669"/>
    <property type="project" value="TreeGrafter"/>
</dbReference>
<dbReference type="GO" id="GO:0012506">
    <property type="term" value="C:vesicle membrane"/>
    <property type="evidence" value="ECO:0007669"/>
    <property type="project" value="TreeGrafter"/>
</dbReference>
<evidence type="ECO:0000256" key="3">
    <source>
        <dbReference type="SAM" id="MobiDB-lite"/>
    </source>
</evidence>
<evidence type="ECO:0000256" key="1">
    <source>
        <dbReference type="ARBA" id="ARBA00022737"/>
    </source>
</evidence>
<dbReference type="GO" id="GO:0005737">
    <property type="term" value="C:cytoplasm"/>
    <property type="evidence" value="ECO:0007669"/>
    <property type="project" value="TreeGrafter"/>
</dbReference>
<dbReference type="AlphaFoldDB" id="A0A6A6HBW8"/>
<dbReference type="PROSITE" id="PS51897">
    <property type="entry name" value="ANNEXIN_2"/>
    <property type="match status" value="1"/>
</dbReference>
<proteinExistence type="predicted"/>
<dbReference type="OrthoDB" id="2134400at2759"/>
<dbReference type="SUPFAM" id="SSF47874">
    <property type="entry name" value="Annexin"/>
    <property type="match status" value="1"/>
</dbReference>
<gene>
    <name evidence="4" type="ORF">EV356DRAFT_445138</name>
</gene>
<dbReference type="GO" id="GO:0001786">
    <property type="term" value="F:phosphatidylserine binding"/>
    <property type="evidence" value="ECO:0007669"/>
    <property type="project" value="TreeGrafter"/>
</dbReference>
<dbReference type="Gene3D" id="1.10.220.10">
    <property type="entry name" value="Annexin"/>
    <property type="match status" value="3"/>
</dbReference>
<feature type="region of interest" description="Disordered" evidence="3">
    <location>
        <begin position="1"/>
        <end position="105"/>
    </location>
</feature>
<dbReference type="EMBL" id="ML991792">
    <property type="protein sequence ID" value="KAF2235351.1"/>
    <property type="molecule type" value="Genomic_DNA"/>
</dbReference>
<keyword evidence="2" id="KW-0041">Annexin</keyword>
<dbReference type="InterPro" id="IPR018502">
    <property type="entry name" value="Annexin_repeat"/>
</dbReference>
<sequence length="582" mass="64801">MPGPQDHSRHHSQSGPHEEQHIPYTAHPRKASNAGQGPGPRYANVAPWQYASVPADKLTFTSKSQTRQPPELPHTTRSPTELPHNVHPPEPFMHRPHMPFHSYSTGSGVSASANANIVEVTPGGFGGPEDDHLGVMPRMDRLSVGGNHAHTETIVPGALPPGSPMLEAYHGTYQSISPMPSPIMMPDAHDSDSDLDNFTLSPNAPLPTPEQFAGGTSASSRHRPKASRHRSSSSVSFATESATESATVGSKASVSSSKKRVQLYDAESDANALIAALGHRSAEADALIEILPRLSHDQMMELRNEYKRRCKVQGRGINIAKHIKLKTSGNFGKFCYVTALGRFESEAYWANFWYQSNGSRRELLIESLMGKGNAEVRLIKESFRDKRYNDSLVRCMDKELKADKFRTAVLLALEERRQEEGDVYSAEQVVRDADKLSECLKRREGGESAMLQIVVLRSDAHLREVLRAYERRYKDNFARAALKKSNNLVGEVIAHILNGVINRPARDALLLHHAISDISSHDKSVELRYELLVSRLVRLHWDRSHMQKVKREYKEKYGRSAEKELEAVGKGDWGDFALALLE</sequence>
<accession>A0A6A6HBW8</accession>
<protein>
    <submittedName>
        <fullName evidence="4">Annexin</fullName>
    </submittedName>
</protein>
<keyword evidence="1" id="KW-0677">Repeat</keyword>
<dbReference type="Proteomes" id="UP000800092">
    <property type="component" value="Unassembled WGS sequence"/>
</dbReference>
<keyword evidence="5" id="KW-1185">Reference proteome</keyword>
<organism evidence="4 5">
    <name type="scientific">Viridothelium virens</name>
    <name type="common">Speckled blister lichen</name>
    <name type="synonym">Trypethelium virens</name>
    <dbReference type="NCBI Taxonomy" id="1048519"/>
    <lineage>
        <taxon>Eukaryota</taxon>
        <taxon>Fungi</taxon>
        <taxon>Dikarya</taxon>
        <taxon>Ascomycota</taxon>
        <taxon>Pezizomycotina</taxon>
        <taxon>Dothideomycetes</taxon>
        <taxon>Dothideomycetes incertae sedis</taxon>
        <taxon>Trypetheliales</taxon>
        <taxon>Trypetheliaceae</taxon>
        <taxon>Viridothelium</taxon>
    </lineage>
</organism>
<dbReference type="PANTHER" id="PTHR10502:SF107">
    <property type="entry name" value="ANNEXIN ANXC4 (AFU_ORTHOLOGUE AFUA_3G07020)"/>
    <property type="match status" value="1"/>
</dbReference>
<reference evidence="4" key="1">
    <citation type="journal article" date="2020" name="Stud. Mycol.">
        <title>101 Dothideomycetes genomes: a test case for predicting lifestyles and emergence of pathogens.</title>
        <authorList>
            <person name="Haridas S."/>
            <person name="Albert R."/>
            <person name="Binder M."/>
            <person name="Bloem J."/>
            <person name="Labutti K."/>
            <person name="Salamov A."/>
            <person name="Andreopoulos B."/>
            <person name="Baker S."/>
            <person name="Barry K."/>
            <person name="Bills G."/>
            <person name="Bluhm B."/>
            <person name="Cannon C."/>
            <person name="Castanera R."/>
            <person name="Culley D."/>
            <person name="Daum C."/>
            <person name="Ezra D."/>
            <person name="Gonzalez J."/>
            <person name="Henrissat B."/>
            <person name="Kuo A."/>
            <person name="Liang C."/>
            <person name="Lipzen A."/>
            <person name="Lutzoni F."/>
            <person name="Magnuson J."/>
            <person name="Mondo S."/>
            <person name="Nolan M."/>
            <person name="Ohm R."/>
            <person name="Pangilinan J."/>
            <person name="Park H.-J."/>
            <person name="Ramirez L."/>
            <person name="Alfaro M."/>
            <person name="Sun H."/>
            <person name="Tritt A."/>
            <person name="Yoshinaga Y."/>
            <person name="Zwiers L.-H."/>
            <person name="Turgeon B."/>
            <person name="Goodwin S."/>
            <person name="Spatafora J."/>
            <person name="Crous P."/>
            <person name="Grigoriev I."/>
        </authorList>
    </citation>
    <scope>NUCLEOTIDE SEQUENCE</scope>
    <source>
        <strain evidence="4">Tuck. ex Michener</strain>
    </source>
</reference>
<evidence type="ECO:0000313" key="5">
    <source>
        <dbReference type="Proteomes" id="UP000800092"/>
    </source>
</evidence>
<name>A0A6A6HBW8_VIRVR</name>
<evidence type="ECO:0000313" key="4">
    <source>
        <dbReference type="EMBL" id="KAF2235351.1"/>
    </source>
</evidence>